<evidence type="ECO:0000313" key="2">
    <source>
        <dbReference type="EMBL" id="SHN79210.1"/>
    </source>
</evidence>
<evidence type="ECO:0000256" key="1">
    <source>
        <dbReference type="SAM" id="MobiDB-lite"/>
    </source>
</evidence>
<dbReference type="Proteomes" id="UP000184096">
    <property type="component" value="Chromosome I"/>
</dbReference>
<proteinExistence type="predicted"/>
<accession>A0A1M7U8M5</accession>
<organism evidence="2 3">
    <name type="scientific">Bradyrhizobium erythrophlei</name>
    <dbReference type="NCBI Taxonomy" id="1437360"/>
    <lineage>
        <taxon>Bacteria</taxon>
        <taxon>Pseudomonadati</taxon>
        <taxon>Pseudomonadota</taxon>
        <taxon>Alphaproteobacteria</taxon>
        <taxon>Hyphomicrobiales</taxon>
        <taxon>Nitrobacteraceae</taxon>
        <taxon>Bradyrhizobium</taxon>
    </lineage>
</organism>
<dbReference type="EMBL" id="LT670849">
    <property type="protein sequence ID" value="SHN79210.1"/>
    <property type="molecule type" value="Genomic_DNA"/>
</dbReference>
<feature type="region of interest" description="Disordered" evidence="1">
    <location>
        <begin position="1"/>
        <end position="25"/>
    </location>
</feature>
<sequence length="137" mass="13582">MATPPTEFGKRKPVVASPTPTPPVKRSHHVALLMMGTMAVGGGAYALMPRENCQPASPSAMAGPSPPISGTTIQPSPTPATTCGSRWGGGHGGSGSWWSHSSYYSGSSSSGTSTGAGSTTTARGGFGSFAHLFSGGG</sequence>
<dbReference type="RefSeq" id="WP_072820236.1">
    <property type="nucleotide sequence ID" value="NZ_LT670849.1"/>
</dbReference>
<evidence type="ECO:0000313" key="3">
    <source>
        <dbReference type="Proteomes" id="UP000184096"/>
    </source>
</evidence>
<reference evidence="3" key="1">
    <citation type="submission" date="2016-11" db="EMBL/GenBank/DDBJ databases">
        <authorList>
            <person name="Varghese N."/>
            <person name="Submissions S."/>
        </authorList>
    </citation>
    <scope>NUCLEOTIDE SEQUENCE [LARGE SCALE GENOMIC DNA]</scope>
    <source>
        <strain evidence="3">GAS401</strain>
    </source>
</reference>
<feature type="compositionally biased region" description="Low complexity" evidence="1">
    <location>
        <begin position="96"/>
        <end position="123"/>
    </location>
</feature>
<name>A0A1M7U8M5_9BRAD</name>
<dbReference type="OrthoDB" id="8251816at2"/>
<gene>
    <name evidence="2" type="ORF">SAMN05444170_3949</name>
</gene>
<feature type="compositionally biased region" description="Polar residues" evidence="1">
    <location>
        <begin position="68"/>
        <end position="83"/>
    </location>
</feature>
<feature type="compositionally biased region" description="Gly residues" evidence="1">
    <location>
        <begin position="86"/>
        <end position="95"/>
    </location>
</feature>
<protein>
    <submittedName>
        <fullName evidence="2">Uncharacterized protein</fullName>
    </submittedName>
</protein>
<feature type="region of interest" description="Disordered" evidence="1">
    <location>
        <begin position="55"/>
        <end position="125"/>
    </location>
</feature>
<dbReference type="AlphaFoldDB" id="A0A1M7U8M5"/>
<keyword evidence="3" id="KW-1185">Reference proteome</keyword>